<keyword evidence="5 9" id="KW-0479">Metal-binding</keyword>
<reference evidence="12" key="1">
    <citation type="journal article" date="2023" name="Mol. Phylogenet. Evol.">
        <title>Genome-scale phylogeny and comparative genomics of the fungal order Sordariales.</title>
        <authorList>
            <person name="Hensen N."/>
            <person name="Bonometti L."/>
            <person name="Westerberg I."/>
            <person name="Brannstrom I.O."/>
            <person name="Guillou S."/>
            <person name="Cros-Aarteil S."/>
            <person name="Calhoun S."/>
            <person name="Haridas S."/>
            <person name="Kuo A."/>
            <person name="Mondo S."/>
            <person name="Pangilinan J."/>
            <person name="Riley R."/>
            <person name="LaButti K."/>
            <person name="Andreopoulos B."/>
            <person name="Lipzen A."/>
            <person name="Chen C."/>
            <person name="Yan M."/>
            <person name="Daum C."/>
            <person name="Ng V."/>
            <person name="Clum A."/>
            <person name="Steindorff A."/>
            <person name="Ohm R.A."/>
            <person name="Martin F."/>
            <person name="Silar P."/>
            <person name="Natvig D.O."/>
            <person name="Lalanne C."/>
            <person name="Gautier V."/>
            <person name="Ament-Velasquez S.L."/>
            <person name="Kruys A."/>
            <person name="Hutchinson M.I."/>
            <person name="Powell A.J."/>
            <person name="Barry K."/>
            <person name="Miller A.N."/>
            <person name="Grigoriev I.V."/>
            <person name="Debuchy R."/>
            <person name="Gladieux P."/>
            <person name="Hiltunen Thoren M."/>
            <person name="Johannesson H."/>
        </authorList>
    </citation>
    <scope>NUCLEOTIDE SEQUENCE</scope>
    <source>
        <strain evidence="12">PSN309</strain>
    </source>
</reference>
<dbReference type="EMBL" id="MU864613">
    <property type="protein sequence ID" value="KAK4182765.1"/>
    <property type="molecule type" value="Genomic_DNA"/>
</dbReference>
<evidence type="ECO:0000256" key="3">
    <source>
        <dbReference type="ARBA" id="ARBA00022438"/>
    </source>
</evidence>
<evidence type="ECO:0000256" key="9">
    <source>
        <dbReference type="RuleBase" id="RU361240"/>
    </source>
</evidence>
<evidence type="ECO:0000313" key="13">
    <source>
        <dbReference type="Proteomes" id="UP001302126"/>
    </source>
</evidence>
<keyword evidence="6 9" id="KW-0732">Signal</keyword>
<dbReference type="InterPro" id="IPR007484">
    <property type="entry name" value="Peptidase_M28"/>
</dbReference>
<sequence length="521" mass="56255">MAGLKAIALNGLIALSGVSALTVQKPLSHTEQESQSPITLVGKKPLVDSESLQDAISGKNLLARAKHLFKIAKLSQDTYSRPTRVIGSPGHAGTINYIKKHLEALDHYYTFDLQPFEAVSGTIHEFRLILDRNYSSSASAMGLTPPTKDKEPVSGDLVLIENIGCEAKDFPKSVKGNIAFIKRGGCPFGQKSAHAGKAGAVAAVVYNYEDSPVQGTLGTPVPDHVATFGISGEEAQPYLKKLKNGEKVDATAYIDSEVQIIITNNIIAQTKGGDPDNCVMLGGHSDSVGEGPGINDDGSGSLSVLEVAIHLTNYTVNNCVRFAWWSAEEEGLLGSDHYVNVLSPEENKKIRMFMDYDMLASPNFAYQVYDARDSSNPAGSEALRDLYIDWYTSHGLNYTLIPFDGRSDYDGFIRHGIPAGGIATGAEGIKTKSEAIAFGGEDGVPYDVCYHSLCDNVQNVNLTAWELNTKLVAHSVATYAASLKGFPVRTLKNDISLIAHPQVQADSYDKKAKYHGHKLYI</sequence>
<protein>
    <recommendedName>
        <fullName evidence="9">Peptide hydrolase</fullName>
        <ecNumber evidence="9">3.4.-.-</ecNumber>
    </recommendedName>
</protein>
<evidence type="ECO:0000313" key="12">
    <source>
        <dbReference type="EMBL" id="KAK4182765.1"/>
    </source>
</evidence>
<evidence type="ECO:0000259" key="11">
    <source>
        <dbReference type="Pfam" id="PF04389"/>
    </source>
</evidence>
<dbReference type="Pfam" id="PF04389">
    <property type="entry name" value="Peptidase_M28"/>
    <property type="match status" value="1"/>
</dbReference>
<dbReference type="InterPro" id="IPR041756">
    <property type="entry name" value="M28_SGAP-like"/>
</dbReference>
<feature type="domain" description="Peptidase M28" evidence="11">
    <location>
        <begin position="265"/>
        <end position="474"/>
    </location>
</feature>
<reference evidence="12" key="2">
    <citation type="submission" date="2023-05" db="EMBL/GenBank/DDBJ databases">
        <authorList>
            <consortium name="Lawrence Berkeley National Laboratory"/>
            <person name="Steindorff A."/>
            <person name="Hensen N."/>
            <person name="Bonometti L."/>
            <person name="Westerberg I."/>
            <person name="Brannstrom I.O."/>
            <person name="Guillou S."/>
            <person name="Cros-Aarteil S."/>
            <person name="Calhoun S."/>
            <person name="Haridas S."/>
            <person name="Kuo A."/>
            <person name="Mondo S."/>
            <person name="Pangilinan J."/>
            <person name="Riley R."/>
            <person name="Labutti K."/>
            <person name="Andreopoulos B."/>
            <person name="Lipzen A."/>
            <person name="Chen C."/>
            <person name="Yanf M."/>
            <person name="Daum C."/>
            <person name="Ng V."/>
            <person name="Clum A."/>
            <person name="Ohm R."/>
            <person name="Martin F."/>
            <person name="Silar P."/>
            <person name="Natvig D."/>
            <person name="Lalanne C."/>
            <person name="Gautier V."/>
            <person name="Ament-Velasquez S.L."/>
            <person name="Kruys A."/>
            <person name="Hutchinson M.I."/>
            <person name="Powell A.J."/>
            <person name="Barry K."/>
            <person name="Miller A.N."/>
            <person name="Grigoriev I.V."/>
            <person name="Debuchy R."/>
            <person name="Gladieux P."/>
            <person name="Thoren M.H."/>
            <person name="Johannesson H."/>
        </authorList>
    </citation>
    <scope>NUCLEOTIDE SEQUENCE</scope>
    <source>
        <strain evidence="12">PSN309</strain>
    </source>
</reference>
<dbReference type="SUPFAM" id="SSF52025">
    <property type="entry name" value="PA domain"/>
    <property type="match status" value="1"/>
</dbReference>
<feature type="signal peptide" evidence="9">
    <location>
        <begin position="1"/>
        <end position="20"/>
    </location>
</feature>
<dbReference type="Gene3D" id="3.50.30.30">
    <property type="match status" value="1"/>
</dbReference>
<name>A0AAN6WJX5_9PEZI</name>
<dbReference type="PANTHER" id="PTHR12147:SF17">
    <property type="entry name" value="AMINOPEPTIDASE Y"/>
    <property type="match status" value="1"/>
</dbReference>
<evidence type="ECO:0000256" key="8">
    <source>
        <dbReference type="ARBA" id="ARBA00022833"/>
    </source>
</evidence>
<dbReference type="GO" id="GO:0006508">
    <property type="term" value="P:proteolysis"/>
    <property type="evidence" value="ECO:0007669"/>
    <property type="project" value="UniProtKB-KW"/>
</dbReference>
<proteinExistence type="inferred from homology"/>
<gene>
    <name evidence="12" type="ORF">QBC35DRAFT_467837</name>
</gene>
<dbReference type="InterPro" id="IPR003137">
    <property type="entry name" value="PA_domain"/>
</dbReference>
<accession>A0AAN6WJX5</accession>
<comment type="similarity">
    <text evidence="2">Belongs to the peptidase M28 family. M28A subfamily.</text>
</comment>
<dbReference type="InterPro" id="IPR045175">
    <property type="entry name" value="M28_fam"/>
</dbReference>
<comment type="caution">
    <text evidence="12">The sequence shown here is derived from an EMBL/GenBank/DDBJ whole genome shotgun (WGS) entry which is preliminary data.</text>
</comment>
<keyword evidence="4 9" id="KW-0645">Protease</keyword>
<keyword evidence="8 9" id="KW-0862">Zinc</keyword>
<dbReference type="EC" id="3.4.-.-" evidence="9"/>
<dbReference type="PANTHER" id="PTHR12147">
    <property type="entry name" value="METALLOPEPTIDASE M28 FAMILY MEMBER"/>
    <property type="match status" value="1"/>
</dbReference>
<dbReference type="Pfam" id="PF02225">
    <property type="entry name" value="PA"/>
    <property type="match status" value="1"/>
</dbReference>
<dbReference type="AlphaFoldDB" id="A0AAN6WJX5"/>
<evidence type="ECO:0000256" key="6">
    <source>
        <dbReference type="ARBA" id="ARBA00022729"/>
    </source>
</evidence>
<dbReference type="SUPFAM" id="SSF53187">
    <property type="entry name" value="Zn-dependent exopeptidases"/>
    <property type="match status" value="1"/>
</dbReference>
<evidence type="ECO:0000256" key="4">
    <source>
        <dbReference type="ARBA" id="ARBA00022670"/>
    </source>
</evidence>
<feature type="chain" id="PRO_5042667417" description="Peptide hydrolase" evidence="9">
    <location>
        <begin position="21"/>
        <end position="521"/>
    </location>
</feature>
<dbReference type="GO" id="GO:0008235">
    <property type="term" value="F:metalloexopeptidase activity"/>
    <property type="evidence" value="ECO:0007669"/>
    <property type="project" value="InterPro"/>
</dbReference>
<comment type="cofactor">
    <cofactor evidence="1">
        <name>Zn(2+)</name>
        <dbReference type="ChEBI" id="CHEBI:29105"/>
    </cofactor>
</comment>
<evidence type="ECO:0000256" key="7">
    <source>
        <dbReference type="ARBA" id="ARBA00022801"/>
    </source>
</evidence>
<dbReference type="GO" id="GO:0004177">
    <property type="term" value="F:aminopeptidase activity"/>
    <property type="evidence" value="ECO:0007669"/>
    <property type="project" value="UniProtKB-KW"/>
</dbReference>
<dbReference type="Gene3D" id="3.40.630.10">
    <property type="entry name" value="Zn peptidases"/>
    <property type="match status" value="1"/>
</dbReference>
<evidence type="ECO:0000259" key="10">
    <source>
        <dbReference type="Pfam" id="PF02225"/>
    </source>
</evidence>
<feature type="domain" description="PA" evidence="10">
    <location>
        <begin position="153"/>
        <end position="236"/>
    </location>
</feature>
<organism evidence="12 13">
    <name type="scientific">Podospora australis</name>
    <dbReference type="NCBI Taxonomy" id="1536484"/>
    <lineage>
        <taxon>Eukaryota</taxon>
        <taxon>Fungi</taxon>
        <taxon>Dikarya</taxon>
        <taxon>Ascomycota</taxon>
        <taxon>Pezizomycotina</taxon>
        <taxon>Sordariomycetes</taxon>
        <taxon>Sordariomycetidae</taxon>
        <taxon>Sordariales</taxon>
        <taxon>Podosporaceae</taxon>
        <taxon>Podospora</taxon>
    </lineage>
</organism>
<evidence type="ECO:0000256" key="1">
    <source>
        <dbReference type="ARBA" id="ARBA00001947"/>
    </source>
</evidence>
<dbReference type="FunFam" id="3.40.630.10:FF:000093">
    <property type="entry name" value="Peptide hydrolase"/>
    <property type="match status" value="1"/>
</dbReference>
<keyword evidence="3" id="KW-0031">Aminopeptidase</keyword>
<dbReference type="Proteomes" id="UP001302126">
    <property type="component" value="Unassembled WGS sequence"/>
</dbReference>
<dbReference type="CDD" id="cd03876">
    <property type="entry name" value="M28_SGAP_like"/>
    <property type="match status" value="1"/>
</dbReference>
<dbReference type="InterPro" id="IPR046450">
    <property type="entry name" value="PA_dom_sf"/>
</dbReference>
<keyword evidence="13" id="KW-1185">Reference proteome</keyword>
<dbReference type="GO" id="GO:0046872">
    <property type="term" value="F:metal ion binding"/>
    <property type="evidence" value="ECO:0007669"/>
    <property type="project" value="UniProtKB-KW"/>
</dbReference>
<evidence type="ECO:0000256" key="5">
    <source>
        <dbReference type="ARBA" id="ARBA00022723"/>
    </source>
</evidence>
<evidence type="ECO:0000256" key="2">
    <source>
        <dbReference type="ARBA" id="ARBA00005957"/>
    </source>
</evidence>
<keyword evidence="7 9" id="KW-0378">Hydrolase</keyword>